<evidence type="ECO:0000256" key="1">
    <source>
        <dbReference type="SAM" id="MobiDB-lite"/>
    </source>
</evidence>
<organism evidence="2 3">
    <name type="scientific">Pleurodeles waltl</name>
    <name type="common">Iberian ribbed newt</name>
    <dbReference type="NCBI Taxonomy" id="8319"/>
    <lineage>
        <taxon>Eukaryota</taxon>
        <taxon>Metazoa</taxon>
        <taxon>Chordata</taxon>
        <taxon>Craniata</taxon>
        <taxon>Vertebrata</taxon>
        <taxon>Euteleostomi</taxon>
        <taxon>Amphibia</taxon>
        <taxon>Batrachia</taxon>
        <taxon>Caudata</taxon>
        <taxon>Salamandroidea</taxon>
        <taxon>Salamandridae</taxon>
        <taxon>Pleurodelinae</taxon>
        <taxon>Pleurodeles</taxon>
    </lineage>
</organism>
<protein>
    <submittedName>
        <fullName evidence="2">Uncharacterized protein</fullName>
    </submittedName>
</protein>
<reference evidence="2" key="1">
    <citation type="journal article" date="2022" name="bioRxiv">
        <title>Sequencing and chromosome-scale assembly of the giantPleurodeles waltlgenome.</title>
        <authorList>
            <person name="Brown T."/>
            <person name="Elewa A."/>
            <person name="Iarovenko S."/>
            <person name="Subramanian E."/>
            <person name="Araus A.J."/>
            <person name="Petzold A."/>
            <person name="Susuki M."/>
            <person name="Suzuki K.-i.T."/>
            <person name="Hayashi T."/>
            <person name="Toyoda A."/>
            <person name="Oliveira C."/>
            <person name="Osipova E."/>
            <person name="Leigh N.D."/>
            <person name="Simon A."/>
            <person name="Yun M.H."/>
        </authorList>
    </citation>
    <scope>NUCLEOTIDE SEQUENCE</scope>
    <source>
        <strain evidence="2">20211129_DDA</strain>
        <tissue evidence="2">Liver</tissue>
    </source>
</reference>
<sequence length="93" mass="10186">MGAHLTEASEPEGSAYLIVDSLREVAADLEPRAASEETRDPRALPSCSVGTYQIAPANPRVRDPEKQHCAQPSHTNHKIQTHGQWEVEGWNGT</sequence>
<proteinExistence type="predicted"/>
<dbReference type="Proteomes" id="UP001066276">
    <property type="component" value="Chromosome 8"/>
</dbReference>
<dbReference type="EMBL" id="JANPWB010000012">
    <property type="protein sequence ID" value="KAJ1112670.1"/>
    <property type="molecule type" value="Genomic_DNA"/>
</dbReference>
<name>A0AAV7NIN6_PLEWA</name>
<feature type="region of interest" description="Disordered" evidence="1">
    <location>
        <begin position="62"/>
        <end position="93"/>
    </location>
</feature>
<keyword evidence="3" id="KW-1185">Reference proteome</keyword>
<comment type="caution">
    <text evidence="2">The sequence shown here is derived from an EMBL/GenBank/DDBJ whole genome shotgun (WGS) entry which is preliminary data.</text>
</comment>
<evidence type="ECO:0000313" key="3">
    <source>
        <dbReference type="Proteomes" id="UP001066276"/>
    </source>
</evidence>
<gene>
    <name evidence="2" type="ORF">NDU88_000931</name>
</gene>
<accession>A0AAV7NIN6</accession>
<evidence type="ECO:0000313" key="2">
    <source>
        <dbReference type="EMBL" id="KAJ1112670.1"/>
    </source>
</evidence>
<dbReference type="AlphaFoldDB" id="A0AAV7NIN6"/>